<dbReference type="PANTHER" id="PTHR43377:SF1">
    <property type="entry name" value="BILIVERDIN REDUCTASE A"/>
    <property type="match status" value="1"/>
</dbReference>
<dbReference type="InterPro" id="IPR036291">
    <property type="entry name" value="NAD(P)-bd_dom_sf"/>
</dbReference>
<dbReference type="Pfam" id="PF02894">
    <property type="entry name" value="GFO_IDH_MocA_C"/>
    <property type="match status" value="1"/>
</dbReference>
<evidence type="ECO:0000313" key="4">
    <source>
        <dbReference type="Proteomes" id="UP000429484"/>
    </source>
</evidence>
<gene>
    <name evidence="3" type="ORF">GHK53_07620</name>
</gene>
<name>A0AAW9TL15_RHIML</name>
<dbReference type="EMBL" id="WISR01000078">
    <property type="protein sequence ID" value="MQW32687.1"/>
    <property type="molecule type" value="Genomic_DNA"/>
</dbReference>
<dbReference type="RefSeq" id="WP_153349509.1">
    <property type="nucleotide sequence ID" value="NZ_WISR01000078.1"/>
</dbReference>
<evidence type="ECO:0000259" key="2">
    <source>
        <dbReference type="Pfam" id="PF02894"/>
    </source>
</evidence>
<dbReference type="SUPFAM" id="SSF51735">
    <property type="entry name" value="NAD(P)-binding Rossmann-fold domains"/>
    <property type="match status" value="1"/>
</dbReference>
<dbReference type="SUPFAM" id="SSF55347">
    <property type="entry name" value="Glyceraldehyde-3-phosphate dehydrogenase-like, C-terminal domain"/>
    <property type="match status" value="1"/>
</dbReference>
<reference evidence="3 4" key="1">
    <citation type="journal article" date="2013" name="Genome Biol.">
        <title>Comparative genomics of the core and accessory genomes of 48 Sinorhizobium strains comprising five genospecies.</title>
        <authorList>
            <person name="Sugawara M."/>
            <person name="Epstein B."/>
            <person name="Badgley B.D."/>
            <person name="Unno T."/>
            <person name="Xu L."/>
            <person name="Reese J."/>
            <person name="Gyaneshwar P."/>
            <person name="Denny R."/>
            <person name="Mudge J."/>
            <person name="Bharti A.K."/>
            <person name="Farmer A.D."/>
            <person name="May G.D."/>
            <person name="Woodward J.E."/>
            <person name="Medigue C."/>
            <person name="Vallenet D."/>
            <person name="Lajus A."/>
            <person name="Rouy Z."/>
            <person name="Martinez-Vaz B."/>
            <person name="Tiffin P."/>
            <person name="Young N.D."/>
            <person name="Sadowsky M.J."/>
        </authorList>
    </citation>
    <scope>NUCLEOTIDE SEQUENCE [LARGE SCALE GENOMIC DNA]</scope>
    <source>
        <strain evidence="3 4">N6B1</strain>
    </source>
</reference>
<evidence type="ECO:0000313" key="3">
    <source>
        <dbReference type="EMBL" id="MQW32687.1"/>
    </source>
</evidence>
<dbReference type="Proteomes" id="UP000429484">
    <property type="component" value="Unassembled WGS sequence"/>
</dbReference>
<evidence type="ECO:0000259" key="1">
    <source>
        <dbReference type="Pfam" id="PF01408"/>
    </source>
</evidence>
<dbReference type="InterPro" id="IPR051450">
    <property type="entry name" value="Gfo/Idh/MocA_Oxidoreductases"/>
</dbReference>
<dbReference type="Gene3D" id="3.40.50.720">
    <property type="entry name" value="NAD(P)-binding Rossmann-like Domain"/>
    <property type="match status" value="1"/>
</dbReference>
<dbReference type="InterPro" id="IPR000683">
    <property type="entry name" value="Gfo/Idh/MocA-like_OxRdtase_N"/>
</dbReference>
<dbReference type="Gene3D" id="3.30.360.10">
    <property type="entry name" value="Dihydrodipicolinate Reductase, domain 2"/>
    <property type="match status" value="1"/>
</dbReference>
<proteinExistence type="predicted"/>
<dbReference type="GO" id="GO:0000166">
    <property type="term" value="F:nucleotide binding"/>
    <property type="evidence" value="ECO:0007669"/>
    <property type="project" value="InterPro"/>
</dbReference>
<feature type="domain" description="Gfo/Idh/MocA-like oxidoreductase N-terminal" evidence="1">
    <location>
        <begin position="25"/>
        <end position="142"/>
    </location>
</feature>
<dbReference type="Pfam" id="PF01408">
    <property type="entry name" value="GFO_IDH_MocA"/>
    <property type="match status" value="1"/>
</dbReference>
<accession>A0AAW9TL15</accession>
<organism evidence="3 4">
    <name type="scientific">Rhizobium meliloti</name>
    <name type="common">Ensifer meliloti</name>
    <name type="synonym">Sinorhizobium meliloti</name>
    <dbReference type="NCBI Taxonomy" id="382"/>
    <lineage>
        <taxon>Bacteria</taxon>
        <taxon>Pseudomonadati</taxon>
        <taxon>Pseudomonadota</taxon>
        <taxon>Alphaproteobacteria</taxon>
        <taxon>Hyphomicrobiales</taxon>
        <taxon>Rhizobiaceae</taxon>
        <taxon>Sinorhizobium/Ensifer group</taxon>
        <taxon>Sinorhizobium</taxon>
    </lineage>
</organism>
<dbReference type="InterPro" id="IPR004104">
    <property type="entry name" value="Gfo/Idh/MocA-like_OxRdtase_C"/>
</dbReference>
<protein>
    <submittedName>
        <fullName evidence="3">Gfo/Idh/MocA family oxidoreductase</fullName>
    </submittedName>
</protein>
<dbReference type="AlphaFoldDB" id="A0AAW9TL15"/>
<feature type="domain" description="Gfo/Idh/MocA-like oxidoreductase C-terminal" evidence="2">
    <location>
        <begin position="151"/>
        <end position="382"/>
    </location>
</feature>
<dbReference type="PANTHER" id="PTHR43377">
    <property type="entry name" value="BILIVERDIN REDUCTASE A"/>
    <property type="match status" value="1"/>
</dbReference>
<sequence>MDTNGKALSDATIQGDKGKKATPLRLLAVGLGHMGISHAQAIIRIDGFELVGICSRSVLGMELSPELSSIARFSDFDSALGALKPDAVIVSTYPDTHAEFAIKAMRAGAHVFVEKPMARSVEEAERMVAVAKEAQRTLYIGYILRVHPSWRELIRRGKELGKPLVMRMNINQQSIGDAWTWHKNLMMSLPPVVDCGVHYIDVMCELTGAKAVRVHGIGARLSNEIAEDQYNYGQLQVTFDDGSIGWYEVGWGPMMSEVAYFVKDVVGPKGAVSITMSEQGDAAGEGASKTASSDILNHVKTSALRIHHSELNPDNSLKHADEIIKMANEPDHDALCELEQRAFLEAIRSGAVDTPDLAAAVDSLRVVLAADQSIRTRRHIDL</sequence>
<comment type="caution">
    <text evidence="3">The sequence shown here is derived from an EMBL/GenBank/DDBJ whole genome shotgun (WGS) entry which is preliminary data.</text>
</comment>